<keyword evidence="2" id="KW-0238">DNA-binding</keyword>
<evidence type="ECO:0000256" key="1">
    <source>
        <dbReference type="ARBA" id="ARBA00004123"/>
    </source>
</evidence>
<dbReference type="PANTHER" id="PTHR10015">
    <property type="entry name" value="HEAT SHOCK TRANSCRIPTION FACTOR"/>
    <property type="match status" value="1"/>
</dbReference>
<reference evidence="7 8" key="1">
    <citation type="submission" date="2024-10" db="EMBL/GenBank/DDBJ databases">
        <title>Updated reference genomes for cyclostephanoid diatoms.</title>
        <authorList>
            <person name="Roberts W.R."/>
            <person name="Alverson A.J."/>
        </authorList>
    </citation>
    <scope>NUCLEOTIDE SEQUENCE [LARGE SCALE GENOMIC DNA]</scope>
    <source>
        <strain evidence="7 8">AJA010-31</strain>
    </source>
</reference>
<dbReference type="Pfam" id="PF00447">
    <property type="entry name" value="HSF_DNA-bind"/>
    <property type="match status" value="1"/>
</dbReference>
<evidence type="ECO:0000256" key="5">
    <source>
        <dbReference type="SAM" id="MobiDB-lite"/>
    </source>
</evidence>
<evidence type="ECO:0000259" key="6">
    <source>
        <dbReference type="SMART" id="SM00415"/>
    </source>
</evidence>
<feature type="domain" description="HSF-type DNA-binding" evidence="6">
    <location>
        <begin position="85"/>
        <end position="180"/>
    </location>
</feature>
<name>A0ABD3PJM1_9STRA</name>
<dbReference type="InterPro" id="IPR036390">
    <property type="entry name" value="WH_DNA-bd_sf"/>
</dbReference>
<evidence type="ECO:0000313" key="7">
    <source>
        <dbReference type="EMBL" id="KAL3787516.1"/>
    </source>
</evidence>
<dbReference type="Proteomes" id="UP001530400">
    <property type="component" value="Unassembled WGS sequence"/>
</dbReference>
<evidence type="ECO:0000256" key="3">
    <source>
        <dbReference type="ARBA" id="ARBA00023242"/>
    </source>
</evidence>
<dbReference type="SMART" id="SM00415">
    <property type="entry name" value="HSF"/>
    <property type="match status" value="1"/>
</dbReference>
<evidence type="ECO:0000256" key="4">
    <source>
        <dbReference type="RuleBase" id="RU004020"/>
    </source>
</evidence>
<proteinExistence type="inferred from homology"/>
<keyword evidence="3" id="KW-0539">Nucleus</keyword>
<accession>A0ABD3PJM1</accession>
<evidence type="ECO:0000256" key="2">
    <source>
        <dbReference type="ARBA" id="ARBA00023125"/>
    </source>
</evidence>
<feature type="region of interest" description="Disordered" evidence="5">
    <location>
        <begin position="25"/>
        <end position="46"/>
    </location>
</feature>
<dbReference type="AlphaFoldDB" id="A0ABD3PJM1"/>
<dbReference type="PANTHER" id="PTHR10015:SF206">
    <property type="entry name" value="HSF-TYPE DNA-BINDING DOMAIN-CONTAINING PROTEIN"/>
    <property type="match status" value="1"/>
</dbReference>
<organism evidence="7 8">
    <name type="scientific">Cyclotella atomus</name>
    <dbReference type="NCBI Taxonomy" id="382360"/>
    <lineage>
        <taxon>Eukaryota</taxon>
        <taxon>Sar</taxon>
        <taxon>Stramenopiles</taxon>
        <taxon>Ochrophyta</taxon>
        <taxon>Bacillariophyta</taxon>
        <taxon>Coscinodiscophyceae</taxon>
        <taxon>Thalassiosirophycidae</taxon>
        <taxon>Stephanodiscales</taxon>
        <taxon>Stephanodiscaceae</taxon>
        <taxon>Cyclotella</taxon>
    </lineage>
</organism>
<dbReference type="FunFam" id="1.10.10.10:FF:000479">
    <property type="entry name" value="Predicted protein"/>
    <property type="match status" value="1"/>
</dbReference>
<dbReference type="EMBL" id="JALLPJ020000608">
    <property type="protein sequence ID" value="KAL3787516.1"/>
    <property type="molecule type" value="Genomic_DNA"/>
</dbReference>
<comment type="similarity">
    <text evidence="4">Belongs to the HSF family.</text>
</comment>
<sequence length="238" mass="27183">MALRKHKSYTSQEVSAALIMTGMNSGKRPADNFETPPAKKPANASTLSPTFASDWVLKPAPYFYYTDRSSEPDDDPLTPLTPPGLIPTFPAKMHAILSNKELSSIIEWLPHGRAWRILNPRIFELHILPKYFNHNKLSSFVRQTNGWGFRRLTQGYDRNAYYHEYFLRDLPHLSKKMARPKVAEKRFVEPDLEPDFYAMPPLPGTIAANYQVSLACVPNPMNAMQLNFIHLQGQNQPK</sequence>
<dbReference type="GO" id="GO:0005634">
    <property type="term" value="C:nucleus"/>
    <property type="evidence" value="ECO:0007669"/>
    <property type="project" value="UniProtKB-SubCell"/>
</dbReference>
<gene>
    <name evidence="7" type="ORF">ACHAWO_003506</name>
</gene>
<evidence type="ECO:0000313" key="8">
    <source>
        <dbReference type="Proteomes" id="UP001530400"/>
    </source>
</evidence>
<dbReference type="PRINTS" id="PR00056">
    <property type="entry name" value="HSFDOMAIN"/>
</dbReference>
<keyword evidence="8" id="KW-1185">Reference proteome</keyword>
<dbReference type="SUPFAM" id="SSF46785">
    <property type="entry name" value="Winged helix' DNA-binding domain"/>
    <property type="match status" value="1"/>
</dbReference>
<protein>
    <recommendedName>
        <fullName evidence="6">HSF-type DNA-binding domain-containing protein</fullName>
    </recommendedName>
</protein>
<dbReference type="Gene3D" id="1.10.10.10">
    <property type="entry name" value="Winged helix-like DNA-binding domain superfamily/Winged helix DNA-binding domain"/>
    <property type="match status" value="1"/>
</dbReference>
<dbReference type="InterPro" id="IPR000232">
    <property type="entry name" value="HSF_DNA-bd"/>
</dbReference>
<comment type="subcellular location">
    <subcellularLocation>
        <location evidence="1">Nucleus</location>
    </subcellularLocation>
</comment>
<dbReference type="GO" id="GO:0003677">
    <property type="term" value="F:DNA binding"/>
    <property type="evidence" value="ECO:0007669"/>
    <property type="project" value="UniProtKB-KW"/>
</dbReference>
<comment type="caution">
    <text evidence="7">The sequence shown here is derived from an EMBL/GenBank/DDBJ whole genome shotgun (WGS) entry which is preliminary data.</text>
</comment>
<dbReference type="InterPro" id="IPR036388">
    <property type="entry name" value="WH-like_DNA-bd_sf"/>
</dbReference>